<name>A0AAD3XQ17_NEPGR</name>
<protein>
    <submittedName>
        <fullName evidence="1">Uncharacterized protein</fullName>
    </submittedName>
</protein>
<evidence type="ECO:0000313" key="2">
    <source>
        <dbReference type="Proteomes" id="UP001279734"/>
    </source>
</evidence>
<evidence type="ECO:0000313" key="1">
    <source>
        <dbReference type="EMBL" id="GMH12331.1"/>
    </source>
</evidence>
<organism evidence="1 2">
    <name type="scientific">Nepenthes gracilis</name>
    <name type="common">Slender pitcher plant</name>
    <dbReference type="NCBI Taxonomy" id="150966"/>
    <lineage>
        <taxon>Eukaryota</taxon>
        <taxon>Viridiplantae</taxon>
        <taxon>Streptophyta</taxon>
        <taxon>Embryophyta</taxon>
        <taxon>Tracheophyta</taxon>
        <taxon>Spermatophyta</taxon>
        <taxon>Magnoliopsida</taxon>
        <taxon>eudicotyledons</taxon>
        <taxon>Gunneridae</taxon>
        <taxon>Pentapetalae</taxon>
        <taxon>Caryophyllales</taxon>
        <taxon>Nepenthaceae</taxon>
        <taxon>Nepenthes</taxon>
    </lineage>
</organism>
<accession>A0AAD3XQ17</accession>
<dbReference type="Proteomes" id="UP001279734">
    <property type="component" value="Unassembled WGS sequence"/>
</dbReference>
<proteinExistence type="predicted"/>
<dbReference type="EMBL" id="BSYO01000011">
    <property type="protein sequence ID" value="GMH12331.1"/>
    <property type="molecule type" value="Genomic_DNA"/>
</dbReference>
<reference evidence="1" key="1">
    <citation type="submission" date="2023-05" db="EMBL/GenBank/DDBJ databases">
        <title>Nepenthes gracilis genome sequencing.</title>
        <authorList>
            <person name="Fukushima K."/>
        </authorList>
    </citation>
    <scope>NUCLEOTIDE SEQUENCE</scope>
    <source>
        <strain evidence="1">SING2019-196</strain>
    </source>
</reference>
<dbReference type="AlphaFoldDB" id="A0AAD3XQ17"/>
<sequence>MNIPYLFKKMHTAIQPSSCIATVSASLIARTLENPSCLRVVNCNNDQKSPAWWYDTKHPRYESDCELKSHLPLPTAIPH</sequence>
<keyword evidence="2" id="KW-1185">Reference proteome</keyword>
<comment type="caution">
    <text evidence="1">The sequence shown here is derived from an EMBL/GenBank/DDBJ whole genome shotgun (WGS) entry which is preliminary data.</text>
</comment>
<gene>
    <name evidence="1" type="ORF">Nepgr_014172</name>
</gene>